<evidence type="ECO:0000256" key="6">
    <source>
        <dbReference type="ARBA" id="ARBA00022840"/>
    </source>
</evidence>
<keyword evidence="5" id="KW-0418">Kinase</keyword>
<accession>A0A6J3LXW5</accession>
<evidence type="ECO:0000256" key="7">
    <source>
        <dbReference type="ARBA" id="ARBA00047899"/>
    </source>
</evidence>
<feature type="domain" description="Protein kinase" evidence="9">
    <location>
        <begin position="43"/>
        <end position="397"/>
    </location>
</feature>
<sequence>MIYPLKTTGRPSCDWCLVPHRRLNTSTCLHMHPPLKYNYIDQAEDLFVYQAGGYHPVAIGDRIHNQRYRVLVAIKIELASSTSNEVATLLAVQADSEGNGRGIPAVLDHFEITGPNGTHSCYVMVPAMCSLSGAKDAGKERVFSIDVARALSTQLLQAVACVHQRGFLPESFSHLSDQELYAEYGEPVLEAVTRSDGDHSPLPPGIPAQVVMPLWLARPSEGLSVNEAKLLLSDFGEAFAPSQERRLNHNAPAASRPPESRFAPEQPVSFAADIWMLACTIWQICGQKPLFEGAFATDDSMTRQQVEALGKLPASWWLKWETRDQFYTEDGTALSSYPRRMLSMRIQQHMVKPRAGRNMKCFDDDELQALEALLRAMLAFLPEDRPTITEVLESDLVKRWAPGRSDVHSRAL</sequence>
<evidence type="ECO:0000259" key="9">
    <source>
        <dbReference type="PROSITE" id="PS50011"/>
    </source>
</evidence>
<dbReference type="GO" id="GO:0005524">
    <property type="term" value="F:ATP binding"/>
    <property type="evidence" value="ECO:0007669"/>
    <property type="project" value="UniProtKB-KW"/>
</dbReference>
<evidence type="ECO:0000256" key="3">
    <source>
        <dbReference type="ARBA" id="ARBA00022679"/>
    </source>
</evidence>
<dbReference type="InterPro" id="IPR051334">
    <property type="entry name" value="SRPK"/>
</dbReference>
<protein>
    <recommendedName>
        <fullName evidence="1">non-specific serine/threonine protein kinase</fullName>
        <ecNumber evidence="1">2.7.11.1</ecNumber>
    </recommendedName>
</protein>
<comment type="catalytic activity">
    <reaction evidence="7">
        <text>L-threonyl-[protein] + ATP = O-phospho-L-threonyl-[protein] + ADP + H(+)</text>
        <dbReference type="Rhea" id="RHEA:46608"/>
        <dbReference type="Rhea" id="RHEA-COMP:11060"/>
        <dbReference type="Rhea" id="RHEA-COMP:11605"/>
        <dbReference type="ChEBI" id="CHEBI:15378"/>
        <dbReference type="ChEBI" id="CHEBI:30013"/>
        <dbReference type="ChEBI" id="CHEBI:30616"/>
        <dbReference type="ChEBI" id="CHEBI:61977"/>
        <dbReference type="ChEBI" id="CHEBI:456216"/>
        <dbReference type="EC" id="2.7.11.1"/>
    </reaction>
</comment>
<dbReference type="PANTHER" id="PTHR47634:SF9">
    <property type="entry name" value="PROTEIN KINASE DOMAIN-CONTAINING PROTEIN-RELATED"/>
    <property type="match status" value="1"/>
</dbReference>
<evidence type="ECO:0000256" key="1">
    <source>
        <dbReference type="ARBA" id="ARBA00012513"/>
    </source>
</evidence>
<keyword evidence="4" id="KW-0547">Nucleotide-binding</keyword>
<evidence type="ECO:0000313" key="11">
    <source>
        <dbReference type="RefSeq" id="XP_033457165.1"/>
    </source>
</evidence>
<keyword evidence="3" id="KW-0808">Transferase</keyword>
<name>A0A6J3LXW5_9PEZI</name>
<evidence type="ECO:0000313" key="10">
    <source>
        <dbReference type="Proteomes" id="UP000504637"/>
    </source>
</evidence>
<dbReference type="GO" id="GO:0004674">
    <property type="term" value="F:protein serine/threonine kinase activity"/>
    <property type="evidence" value="ECO:0007669"/>
    <property type="project" value="UniProtKB-KW"/>
</dbReference>
<keyword evidence="2" id="KW-0723">Serine/threonine-protein kinase</keyword>
<dbReference type="EC" id="2.7.11.1" evidence="1"/>
<dbReference type="PROSITE" id="PS50011">
    <property type="entry name" value="PROTEIN_KINASE_DOM"/>
    <property type="match status" value="1"/>
</dbReference>
<proteinExistence type="predicted"/>
<dbReference type="InterPro" id="IPR000719">
    <property type="entry name" value="Prot_kinase_dom"/>
</dbReference>
<evidence type="ECO:0000256" key="5">
    <source>
        <dbReference type="ARBA" id="ARBA00022777"/>
    </source>
</evidence>
<dbReference type="OrthoDB" id="5979581at2759"/>
<dbReference type="SMART" id="SM00220">
    <property type="entry name" value="S_TKc"/>
    <property type="match status" value="1"/>
</dbReference>
<dbReference type="RefSeq" id="XP_033457165.1">
    <property type="nucleotide sequence ID" value="XM_033606582.1"/>
</dbReference>
<organism evidence="11">
    <name type="scientific">Dissoconium aciculare CBS 342.82</name>
    <dbReference type="NCBI Taxonomy" id="1314786"/>
    <lineage>
        <taxon>Eukaryota</taxon>
        <taxon>Fungi</taxon>
        <taxon>Dikarya</taxon>
        <taxon>Ascomycota</taxon>
        <taxon>Pezizomycotina</taxon>
        <taxon>Dothideomycetes</taxon>
        <taxon>Dothideomycetidae</taxon>
        <taxon>Mycosphaerellales</taxon>
        <taxon>Dissoconiaceae</taxon>
        <taxon>Dissoconium</taxon>
    </lineage>
</organism>
<dbReference type="Gene3D" id="3.30.200.20">
    <property type="entry name" value="Phosphorylase Kinase, domain 1"/>
    <property type="match status" value="1"/>
</dbReference>
<comment type="catalytic activity">
    <reaction evidence="8">
        <text>L-seryl-[protein] + ATP = O-phospho-L-seryl-[protein] + ADP + H(+)</text>
        <dbReference type="Rhea" id="RHEA:17989"/>
        <dbReference type="Rhea" id="RHEA-COMP:9863"/>
        <dbReference type="Rhea" id="RHEA-COMP:11604"/>
        <dbReference type="ChEBI" id="CHEBI:15378"/>
        <dbReference type="ChEBI" id="CHEBI:29999"/>
        <dbReference type="ChEBI" id="CHEBI:30616"/>
        <dbReference type="ChEBI" id="CHEBI:83421"/>
        <dbReference type="ChEBI" id="CHEBI:456216"/>
        <dbReference type="EC" id="2.7.11.1"/>
    </reaction>
</comment>
<evidence type="ECO:0000256" key="8">
    <source>
        <dbReference type="ARBA" id="ARBA00048679"/>
    </source>
</evidence>
<reference evidence="11" key="1">
    <citation type="submission" date="2020-01" db="EMBL/GenBank/DDBJ databases">
        <authorList>
            <consortium name="DOE Joint Genome Institute"/>
            <person name="Haridas S."/>
            <person name="Albert R."/>
            <person name="Binder M."/>
            <person name="Bloem J."/>
            <person name="Labutti K."/>
            <person name="Salamov A."/>
            <person name="Andreopoulos B."/>
            <person name="Baker S.E."/>
            <person name="Barry K."/>
            <person name="Bills G."/>
            <person name="Bluhm B.H."/>
            <person name="Cannon C."/>
            <person name="Castanera R."/>
            <person name="Culley D.E."/>
            <person name="Daum C."/>
            <person name="Ezra D."/>
            <person name="Gonzalez J.B."/>
            <person name="Henrissat B."/>
            <person name="Kuo A."/>
            <person name="Liang C."/>
            <person name="Lipzen A."/>
            <person name="Lutzoni F."/>
            <person name="Magnuson J."/>
            <person name="Mondo S."/>
            <person name="Nolan M."/>
            <person name="Ohm R."/>
            <person name="Pangilinan J."/>
            <person name="Park H.-J."/>
            <person name="Ramirez L."/>
            <person name="Alfaro M."/>
            <person name="Sun H."/>
            <person name="Tritt A."/>
            <person name="Yoshinaga Y."/>
            <person name="Zwiers L.-H."/>
            <person name="Turgeon B.G."/>
            <person name="Goodwin S.B."/>
            <person name="Spatafora J.W."/>
            <person name="Crous P.W."/>
            <person name="Grigoriev I.V."/>
        </authorList>
    </citation>
    <scope>NUCLEOTIDE SEQUENCE</scope>
    <source>
        <strain evidence="11">CBS 342.82</strain>
    </source>
</reference>
<evidence type="ECO:0000256" key="2">
    <source>
        <dbReference type="ARBA" id="ARBA00022527"/>
    </source>
</evidence>
<gene>
    <name evidence="11" type="ORF">K489DRAFT_390233</name>
</gene>
<dbReference type="GO" id="GO:0000245">
    <property type="term" value="P:spliceosomal complex assembly"/>
    <property type="evidence" value="ECO:0007669"/>
    <property type="project" value="TreeGrafter"/>
</dbReference>
<dbReference type="GO" id="GO:0050684">
    <property type="term" value="P:regulation of mRNA processing"/>
    <property type="evidence" value="ECO:0007669"/>
    <property type="project" value="TreeGrafter"/>
</dbReference>
<dbReference type="SUPFAM" id="SSF56112">
    <property type="entry name" value="Protein kinase-like (PK-like)"/>
    <property type="match status" value="1"/>
</dbReference>
<dbReference type="GeneID" id="54364382"/>
<dbReference type="PANTHER" id="PTHR47634">
    <property type="entry name" value="PROTEIN KINASE DOMAIN-CONTAINING PROTEIN-RELATED"/>
    <property type="match status" value="1"/>
</dbReference>
<reference evidence="11" key="2">
    <citation type="submission" date="2020-04" db="EMBL/GenBank/DDBJ databases">
        <authorList>
            <consortium name="NCBI Genome Project"/>
        </authorList>
    </citation>
    <scope>NUCLEOTIDE SEQUENCE</scope>
    <source>
        <strain evidence="11">CBS 342.82</strain>
    </source>
</reference>
<dbReference type="Gene3D" id="1.10.510.10">
    <property type="entry name" value="Transferase(Phosphotransferase) domain 1"/>
    <property type="match status" value="1"/>
</dbReference>
<evidence type="ECO:0000256" key="4">
    <source>
        <dbReference type="ARBA" id="ARBA00022741"/>
    </source>
</evidence>
<keyword evidence="6" id="KW-0067">ATP-binding</keyword>
<reference evidence="11" key="3">
    <citation type="submission" date="2025-08" db="UniProtKB">
        <authorList>
            <consortium name="RefSeq"/>
        </authorList>
    </citation>
    <scope>IDENTIFICATION</scope>
    <source>
        <strain evidence="11">CBS 342.82</strain>
    </source>
</reference>
<dbReference type="AlphaFoldDB" id="A0A6J3LXW5"/>
<keyword evidence="10" id="KW-1185">Reference proteome</keyword>
<dbReference type="InterPro" id="IPR011009">
    <property type="entry name" value="Kinase-like_dom_sf"/>
</dbReference>
<dbReference type="Proteomes" id="UP000504637">
    <property type="component" value="Unplaced"/>
</dbReference>